<comment type="caution">
    <text evidence="2">The sequence shown here is derived from an EMBL/GenBank/DDBJ whole genome shotgun (WGS) entry which is preliminary data.</text>
</comment>
<protein>
    <submittedName>
        <fullName evidence="2">Uncharacterized protein</fullName>
    </submittedName>
</protein>
<organism evidence="2 3">
    <name type="scientific">Penicillium steckii</name>
    <dbReference type="NCBI Taxonomy" id="303698"/>
    <lineage>
        <taxon>Eukaryota</taxon>
        <taxon>Fungi</taxon>
        <taxon>Dikarya</taxon>
        <taxon>Ascomycota</taxon>
        <taxon>Pezizomycotina</taxon>
        <taxon>Eurotiomycetes</taxon>
        <taxon>Eurotiomycetidae</taxon>
        <taxon>Eurotiales</taxon>
        <taxon>Aspergillaceae</taxon>
        <taxon>Penicillium</taxon>
    </lineage>
</organism>
<gene>
    <name evidence="2" type="ORF">PENSTE_c001G03244</name>
</gene>
<name>A0A1V6U2V9_9EURO</name>
<reference evidence="3" key="1">
    <citation type="journal article" date="2017" name="Nat. Microbiol.">
        <title>Global analysis of biosynthetic gene clusters reveals vast potential of secondary metabolite production in Penicillium species.</title>
        <authorList>
            <person name="Nielsen J.C."/>
            <person name="Grijseels S."/>
            <person name="Prigent S."/>
            <person name="Ji B."/>
            <person name="Dainat J."/>
            <person name="Nielsen K.F."/>
            <person name="Frisvad J.C."/>
            <person name="Workman M."/>
            <person name="Nielsen J."/>
        </authorList>
    </citation>
    <scope>NUCLEOTIDE SEQUENCE [LARGE SCALE GENOMIC DNA]</scope>
    <source>
        <strain evidence="3">IBT 24891</strain>
    </source>
</reference>
<feature type="compositionally biased region" description="Basic residues" evidence="1">
    <location>
        <begin position="20"/>
        <end position="31"/>
    </location>
</feature>
<sequence>MSSKKRPASPTGLTPNPPPKKVKTEKKKGFRRFMEKVGFGKKDKDKSQSGAAGGVTTTTGPTAPVPSKVKGKGAKTAAGAVSSASGNIPAKLDWPRPSDGGIITSLDKIPLGWMGDDTDVDPDDIDANLRRVNERIEGRIMPDLFKEKLKYWTELRKEADERLRQRPGVTEAVLERIYALENVRVELEECNDPDDQLPNVEAILDAYEKGKLDWTGDGQVTYWSNGYQVGGPGPTPYSDEEFLQLTWKASDEGKPFWVEGFQGVSRADVNVIQTLNPRTTGIQDQNSHWVTFWLRVPTKATKTPTQMTASGRAGFIDGKYAEGGHYAFLDDTGAVFPTICKRDLQQLINKAGNKEPPTIAWFPMNSAINNEVPVLKLVMLEAAVLGPRVSNPDGSPSEHRLPLSRKVLLPIFESPNKNVSGRWWRDVLYTASAPDSTNKLYIAQTKDQLTGALPKADYLNATLPTTR</sequence>
<feature type="compositionally biased region" description="Basic and acidic residues" evidence="1">
    <location>
        <begin position="32"/>
        <end position="47"/>
    </location>
</feature>
<dbReference type="STRING" id="303698.A0A1V6U2V9"/>
<evidence type="ECO:0000313" key="3">
    <source>
        <dbReference type="Proteomes" id="UP000191285"/>
    </source>
</evidence>
<evidence type="ECO:0000313" key="2">
    <source>
        <dbReference type="EMBL" id="OQE32163.1"/>
    </source>
</evidence>
<evidence type="ECO:0000256" key="1">
    <source>
        <dbReference type="SAM" id="MobiDB-lite"/>
    </source>
</evidence>
<dbReference type="OrthoDB" id="10483860at2759"/>
<accession>A0A1V6U2V9</accession>
<dbReference type="EMBL" id="MLKD01000001">
    <property type="protein sequence ID" value="OQE32163.1"/>
    <property type="molecule type" value="Genomic_DNA"/>
</dbReference>
<dbReference type="Proteomes" id="UP000191285">
    <property type="component" value="Unassembled WGS sequence"/>
</dbReference>
<dbReference type="AlphaFoldDB" id="A0A1V6U2V9"/>
<proteinExistence type="predicted"/>
<keyword evidence="3" id="KW-1185">Reference proteome</keyword>
<feature type="region of interest" description="Disordered" evidence="1">
    <location>
        <begin position="1"/>
        <end position="96"/>
    </location>
</feature>
<feature type="compositionally biased region" description="Low complexity" evidence="1">
    <location>
        <begin position="54"/>
        <end position="86"/>
    </location>
</feature>